<feature type="transmembrane region" description="Helical" evidence="7">
    <location>
        <begin position="181"/>
        <end position="203"/>
    </location>
</feature>
<dbReference type="OrthoDB" id="9813426at2"/>
<organism evidence="10 11">
    <name type="scientific">Nocardia colli</name>
    <dbReference type="NCBI Taxonomy" id="2545717"/>
    <lineage>
        <taxon>Bacteria</taxon>
        <taxon>Bacillati</taxon>
        <taxon>Actinomycetota</taxon>
        <taxon>Actinomycetes</taxon>
        <taxon>Mycobacteriales</taxon>
        <taxon>Nocardiaceae</taxon>
        <taxon>Nocardia</taxon>
    </lineage>
</organism>
<evidence type="ECO:0000256" key="3">
    <source>
        <dbReference type="ARBA" id="ARBA00022475"/>
    </source>
</evidence>
<gene>
    <name evidence="10" type="ORF">F3087_39985</name>
</gene>
<keyword evidence="6 7" id="KW-0472">Membrane</keyword>
<evidence type="ECO:0000256" key="5">
    <source>
        <dbReference type="ARBA" id="ARBA00022989"/>
    </source>
</evidence>
<keyword evidence="5 7" id="KW-1133">Transmembrane helix</keyword>
<keyword evidence="11" id="KW-1185">Reference proteome</keyword>
<dbReference type="Proteomes" id="UP000323876">
    <property type="component" value="Unassembled WGS sequence"/>
</dbReference>
<feature type="transmembrane region" description="Helical" evidence="7">
    <location>
        <begin position="88"/>
        <end position="106"/>
    </location>
</feature>
<keyword evidence="4 7" id="KW-0812">Transmembrane</keyword>
<dbReference type="Pfam" id="PF09335">
    <property type="entry name" value="VTT_dom"/>
    <property type="match status" value="1"/>
</dbReference>
<comment type="subcellular location">
    <subcellularLocation>
        <location evidence="1 7">Cell membrane</location>
        <topology evidence="1 7">Multi-pass membrane protein</topology>
    </subcellularLocation>
</comment>
<dbReference type="InterPro" id="IPR032818">
    <property type="entry name" value="DedA-like"/>
</dbReference>
<dbReference type="InterPro" id="IPR032816">
    <property type="entry name" value="VTT_dom"/>
</dbReference>
<proteinExistence type="inferred from homology"/>
<evidence type="ECO:0000313" key="10">
    <source>
        <dbReference type="EMBL" id="KAA8881856.1"/>
    </source>
</evidence>
<dbReference type="GO" id="GO:0005886">
    <property type="term" value="C:plasma membrane"/>
    <property type="evidence" value="ECO:0007669"/>
    <property type="project" value="UniProtKB-SubCell"/>
</dbReference>
<evidence type="ECO:0000256" key="1">
    <source>
        <dbReference type="ARBA" id="ARBA00004651"/>
    </source>
</evidence>
<feature type="transmembrane region" description="Helical" evidence="7">
    <location>
        <begin position="48"/>
        <end position="68"/>
    </location>
</feature>
<evidence type="ECO:0000256" key="2">
    <source>
        <dbReference type="ARBA" id="ARBA00010792"/>
    </source>
</evidence>
<evidence type="ECO:0000256" key="6">
    <source>
        <dbReference type="ARBA" id="ARBA00023136"/>
    </source>
</evidence>
<feature type="region of interest" description="Disordered" evidence="8">
    <location>
        <begin position="247"/>
        <end position="274"/>
    </location>
</feature>
<evidence type="ECO:0000259" key="9">
    <source>
        <dbReference type="Pfam" id="PF09335"/>
    </source>
</evidence>
<dbReference type="PANTHER" id="PTHR30353">
    <property type="entry name" value="INNER MEMBRANE PROTEIN DEDA-RELATED"/>
    <property type="match status" value="1"/>
</dbReference>
<accession>A0A5N0DYT5</accession>
<dbReference type="AlphaFoldDB" id="A0A5N0DYT5"/>
<sequence>MGQCPARAGVAVASAAAVRCTELRPDRARSTPVSSFAHHLTQLPAPGAYGLVAVAILAESVLLLGPIVPTLTIMLTAGTLARTGQLDLPIVISVAVGAVLIGDALGHRTGLLLGSRLRIGRLGRRIPAAAWQRATDLMNRRGGQAVFVCRFLPVLRTVAPHLAGATGLPYRRIAPFSAAAALPWAGAEAGIGYSAAAVFGHLADIDTRTAIATAVAVILIVVIVIAALLRIRHSSPVEPVEPRRAAGKAGGLSAVGPVPTARCDAAQTDRSLRR</sequence>
<protein>
    <submittedName>
        <fullName evidence="10">DedA family protein</fullName>
    </submittedName>
</protein>
<evidence type="ECO:0000256" key="7">
    <source>
        <dbReference type="RuleBase" id="RU367016"/>
    </source>
</evidence>
<keyword evidence="3 7" id="KW-1003">Cell membrane</keyword>
<dbReference type="EMBL" id="VXLC01000031">
    <property type="protein sequence ID" value="KAA8881856.1"/>
    <property type="molecule type" value="Genomic_DNA"/>
</dbReference>
<evidence type="ECO:0000256" key="8">
    <source>
        <dbReference type="SAM" id="MobiDB-lite"/>
    </source>
</evidence>
<dbReference type="PANTHER" id="PTHR30353:SF0">
    <property type="entry name" value="TRANSMEMBRANE PROTEIN"/>
    <property type="match status" value="1"/>
</dbReference>
<feature type="domain" description="VTT" evidence="9">
    <location>
        <begin position="68"/>
        <end position="193"/>
    </location>
</feature>
<comment type="similarity">
    <text evidence="2 7">Belongs to the DedA family.</text>
</comment>
<evidence type="ECO:0000313" key="11">
    <source>
        <dbReference type="Proteomes" id="UP000323876"/>
    </source>
</evidence>
<name>A0A5N0DYT5_9NOCA</name>
<evidence type="ECO:0000256" key="4">
    <source>
        <dbReference type="ARBA" id="ARBA00022692"/>
    </source>
</evidence>
<reference evidence="10 11" key="1">
    <citation type="submission" date="2019-09" db="EMBL/GenBank/DDBJ databases">
        <authorList>
            <person name="Wang X."/>
        </authorList>
    </citation>
    <scope>NUCLEOTIDE SEQUENCE [LARGE SCALE GENOMIC DNA]</scope>
    <source>
        <strain evidence="10 11">CICC 11023</strain>
    </source>
</reference>
<comment type="caution">
    <text evidence="10">The sequence shown here is derived from an EMBL/GenBank/DDBJ whole genome shotgun (WGS) entry which is preliminary data.</text>
</comment>
<feature type="transmembrane region" description="Helical" evidence="7">
    <location>
        <begin position="209"/>
        <end position="229"/>
    </location>
</feature>